<reference evidence="3 4" key="1">
    <citation type="submission" date="2021-03" db="EMBL/GenBank/DDBJ databases">
        <title>Sequencing the genomes of 1000 actinobacteria strains.</title>
        <authorList>
            <person name="Klenk H.-P."/>
        </authorList>
    </citation>
    <scope>NUCLEOTIDE SEQUENCE [LARGE SCALE GENOMIC DNA]</scope>
    <source>
        <strain evidence="3 4">DSM 45516</strain>
    </source>
</reference>
<comment type="caution">
    <text evidence="3">The sequence shown here is derived from an EMBL/GenBank/DDBJ whole genome shotgun (WGS) entry which is preliminary data.</text>
</comment>
<protein>
    <recommendedName>
        <fullName evidence="2">DUF8020 domain-containing protein</fullName>
    </recommendedName>
</protein>
<feature type="domain" description="DUF8020" evidence="2">
    <location>
        <begin position="26"/>
        <end position="109"/>
    </location>
</feature>
<dbReference type="Proteomes" id="UP001519325">
    <property type="component" value="Unassembled WGS sequence"/>
</dbReference>
<feature type="transmembrane region" description="Helical" evidence="1">
    <location>
        <begin position="149"/>
        <end position="175"/>
    </location>
</feature>
<proteinExistence type="predicted"/>
<evidence type="ECO:0000313" key="3">
    <source>
        <dbReference type="EMBL" id="MBP2188513.1"/>
    </source>
</evidence>
<gene>
    <name evidence="3" type="ORF">BJ987_001414</name>
</gene>
<name>A0ABS4QBN6_9NOCA</name>
<dbReference type="InterPro" id="IPR058333">
    <property type="entry name" value="DUF8020"/>
</dbReference>
<feature type="transmembrane region" description="Helical" evidence="1">
    <location>
        <begin position="181"/>
        <end position="209"/>
    </location>
</feature>
<keyword evidence="1" id="KW-1133">Transmembrane helix</keyword>
<keyword evidence="4" id="KW-1185">Reference proteome</keyword>
<dbReference type="Pfam" id="PF26059">
    <property type="entry name" value="DUF8020"/>
    <property type="match status" value="1"/>
</dbReference>
<dbReference type="RefSeq" id="WP_245365852.1">
    <property type="nucleotide sequence ID" value="NZ_JAGGMR010000001.1"/>
</dbReference>
<sequence>MVVGAMTVGMGTTYAEPAAPAPAELKYSVKLVDKTIVTKLQGGKFELSTMEELATDPAEKPKVTEIAELRDGSGNLVMSLPMTFNIAGVEVPVKPVLKEDAQVLELTPEQLTPEQQALVKEKPINTVQVKPIASPIENQRAMNEFSSQFGLATAVGGFVGTAVGAVIGTIAGVVTAAGTCVALMACVIVGIPIIVAFAGIGGILGTIAFGAPALGLAGMDLLNTMQAEPGTSKWSEENMKADQPK</sequence>
<organism evidence="3 4">
    <name type="scientific">Nocardia goodfellowii</name>
    <dbReference type="NCBI Taxonomy" id="882446"/>
    <lineage>
        <taxon>Bacteria</taxon>
        <taxon>Bacillati</taxon>
        <taxon>Actinomycetota</taxon>
        <taxon>Actinomycetes</taxon>
        <taxon>Mycobacteriales</taxon>
        <taxon>Nocardiaceae</taxon>
        <taxon>Nocardia</taxon>
    </lineage>
</organism>
<accession>A0ABS4QBN6</accession>
<evidence type="ECO:0000259" key="2">
    <source>
        <dbReference type="Pfam" id="PF26059"/>
    </source>
</evidence>
<evidence type="ECO:0000256" key="1">
    <source>
        <dbReference type="SAM" id="Phobius"/>
    </source>
</evidence>
<keyword evidence="1" id="KW-0812">Transmembrane</keyword>
<keyword evidence="1" id="KW-0472">Membrane</keyword>
<evidence type="ECO:0000313" key="4">
    <source>
        <dbReference type="Proteomes" id="UP001519325"/>
    </source>
</evidence>
<dbReference type="EMBL" id="JAGGMR010000001">
    <property type="protein sequence ID" value="MBP2188513.1"/>
    <property type="molecule type" value="Genomic_DNA"/>
</dbReference>